<feature type="active site" description="Phosphothreonine intermediate" evidence="4">
    <location>
        <position position="77"/>
    </location>
</feature>
<protein>
    <submittedName>
        <fullName evidence="7">Alkaline phosphatase</fullName>
    </submittedName>
</protein>
<dbReference type="AlphaFoldDB" id="A0A1X9NPD7"/>
<organism evidence="7 8">
    <name type="scientific">Oceanicoccus sagamiensis</name>
    <dbReference type="NCBI Taxonomy" id="716816"/>
    <lineage>
        <taxon>Bacteria</taxon>
        <taxon>Pseudomonadati</taxon>
        <taxon>Pseudomonadota</taxon>
        <taxon>Gammaproteobacteria</taxon>
        <taxon>Cellvibrionales</taxon>
        <taxon>Spongiibacteraceae</taxon>
        <taxon>Oceanicoccus</taxon>
    </lineage>
</organism>
<dbReference type="GO" id="GO:0046872">
    <property type="term" value="F:metal ion binding"/>
    <property type="evidence" value="ECO:0007669"/>
    <property type="project" value="UniProtKB-KW"/>
</dbReference>
<dbReference type="RefSeq" id="WP_085759945.1">
    <property type="nucleotide sequence ID" value="NZ_CP019343.1"/>
</dbReference>
<evidence type="ECO:0000256" key="5">
    <source>
        <dbReference type="PIRSR" id="PIRSR031924-51"/>
    </source>
</evidence>
<dbReference type="GO" id="GO:0004035">
    <property type="term" value="F:alkaline phosphatase activity"/>
    <property type="evidence" value="ECO:0007669"/>
    <property type="project" value="InterPro"/>
</dbReference>
<dbReference type="CDD" id="cd16016">
    <property type="entry name" value="AP-SPAP"/>
    <property type="match status" value="1"/>
</dbReference>
<dbReference type="EMBL" id="CP019343">
    <property type="protein sequence ID" value="ARN75753.1"/>
    <property type="molecule type" value="Genomic_DNA"/>
</dbReference>
<feature type="chain" id="PRO_5012485544" evidence="6">
    <location>
        <begin position="23"/>
        <end position="563"/>
    </location>
</feature>
<keyword evidence="3 6" id="KW-0732">Signal</keyword>
<gene>
    <name evidence="7" type="ORF">BST96_17550</name>
</gene>
<dbReference type="InterPro" id="IPR026263">
    <property type="entry name" value="Alkaline_phosphatase_prok"/>
</dbReference>
<dbReference type="PIRSF" id="PIRSF031924">
    <property type="entry name" value="Pi-irrepressible_AP"/>
    <property type="match status" value="1"/>
</dbReference>
<dbReference type="PANTHER" id="PTHR10151:SF120">
    <property type="entry name" value="BIS(5'-ADENOSYL)-TRIPHOSPHATASE"/>
    <property type="match status" value="1"/>
</dbReference>
<dbReference type="KEGG" id="osg:BST96_17550"/>
<sequence length="563" mass="62760">MLKSTGWLCLPLIMLFALNSFASNKPPKLILQITVDQLRADLPGRFLNKETDGGFKYLYEEGVVYHNAHHNHANTETIVGHTTLATGAVPAIHGMIGNVWFDRDDNRLIYNIEDPNYPLLSKDADVNKQTEIDPTQKAANTSGRSPQKIRVSTFSDELSMQSAGKAKIFGVSVKDRGAVAMAGHAGKAFWFSKKTGEFVTSRFYYEAYPQWVIDWNRQNYPQNYADKAWELLQESSNYLMGDKDDQEWEVAFPGFGRVFPHQYGKGDSKYFTTFLTLSPAGDELTADFAKTLILSENIGEDDITDYLSVSFSSTDYVGHLFGSSSLEMEDNLQRLDNTLASLFKFIDRQIGLKNTLIVLSADHGGADAAPYAQQQGIKAHYINPKEWNTKQAFSELNQQFGVDEALVKIYYHPYVYLDHEVIKKNQLDIHEVESAIAAQMSQFPGVALAIPSAQIAKGNLPNNDLYNAVVNNHNPQRSGDIFVVFEPYSFINDMDGLVVAAHHGSPWKYDTHVPVIFAGNKLKAQQVARKIHTVDIAPTLSAFIGAKIPSGSDGDILKEVVKK</sequence>
<evidence type="ECO:0000256" key="3">
    <source>
        <dbReference type="ARBA" id="ARBA00022729"/>
    </source>
</evidence>
<dbReference type="STRING" id="716816.BST96_17550"/>
<evidence type="ECO:0000256" key="2">
    <source>
        <dbReference type="ARBA" id="ARBA00022723"/>
    </source>
</evidence>
<keyword evidence="2" id="KW-0479">Metal-binding</keyword>
<keyword evidence="1 4" id="KW-0597">Phosphoprotein</keyword>
<proteinExistence type="predicted"/>
<keyword evidence="8" id="KW-1185">Reference proteome</keyword>
<evidence type="ECO:0000256" key="4">
    <source>
        <dbReference type="PIRSR" id="PIRSR031924-50"/>
    </source>
</evidence>
<name>A0A1X9NPD7_9GAMM</name>
<evidence type="ECO:0000256" key="1">
    <source>
        <dbReference type="ARBA" id="ARBA00022553"/>
    </source>
</evidence>
<dbReference type="InterPro" id="IPR017850">
    <property type="entry name" value="Alkaline_phosphatase_core_sf"/>
</dbReference>
<reference evidence="7 8" key="1">
    <citation type="submission" date="2016-11" db="EMBL/GenBank/DDBJ databases">
        <title>Trade-off between light-utilization and light-protection in marine flavobacteria.</title>
        <authorList>
            <person name="Kumagai Y."/>
        </authorList>
    </citation>
    <scope>NUCLEOTIDE SEQUENCE [LARGE SCALE GENOMIC DNA]</scope>
    <source>
        <strain evidence="7 8">NBRC 107125</strain>
    </source>
</reference>
<evidence type="ECO:0000313" key="8">
    <source>
        <dbReference type="Proteomes" id="UP000193450"/>
    </source>
</evidence>
<dbReference type="PANTHER" id="PTHR10151">
    <property type="entry name" value="ECTONUCLEOTIDE PYROPHOSPHATASE/PHOSPHODIESTERASE"/>
    <property type="match status" value="1"/>
</dbReference>
<feature type="binding site" evidence="5">
    <location>
        <begin position="174"/>
        <end position="176"/>
    </location>
    <ligand>
        <name>substrate</name>
    </ligand>
</feature>
<dbReference type="SUPFAM" id="SSF53649">
    <property type="entry name" value="Alkaline phosphatase-like"/>
    <property type="match status" value="1"/>
</dbReference>
<evidence type="ECO:0000313" key="7">
    <source>
        <dbReference type="EMBL" id="ARN75753.1"/>
    </source>
</evidence>
<evidence type="ECO:0000256" key="6">
    <source>
        <dbReference type="SAM" id="SignalP"/>
    </source>
</evidence>
<dbReference type="Gene3D" id="3.40.720.10">
    <property type="entry name" value="Alkaline Phosphatase, subunit A"/>
    <property type="match status" value="1"/>
</dbReference>
<feature type="signal peptide" evidence="6">
    <location>
        <begin position="1"/>
        <end position="22"/>
    </location>
</feature>
<feature type="binding site" evidence="5">
    <location>
        <position position="98"/>
    </location>
    <ligand>
        <name>substrate</name>
    </ligand>
</feature>
<dbReference type="Proteomes" id="UP000193450">
    <property type="component" value="Chromosome"/>
</dbReference>
<dbReference type="Gene3D" id="3.30.1360.150">
    <property type="match status" value="1"/>
</dbReference>
<dbReference type="Pfam" id="PF01663">
    <property type="entry name" value="Phosphodiest"/>
    <property type="match status" value="1"/>
</dbReference>
<accession>A0A1X9NPD7</accession>
<dbReference type="InterPro" id="IPR002591">
    <property type="entry name" value="Phosphodiest/P_Trfase"/>
</dbReference>
<dbReference type="OrthoDB" id="9766127at2"/>